<proteinExistence type="predicted"/>
<dbReference type="AlphaFoldDB" id="A0A4R1NAI1"/>
<reference evidence="2 3" key="1">
    <citation type="submission" date="2019-02" db="EMBL/GenBank/DDBJ databases">
        <title>Investigation of anaerobic lignin degradation for improved lignocellulosic biofuels.</title>
        <authorList>
            <person name="Deangelis K."/>
        </authorList>
    </citation>
    <scope>NUCLEOTIDE SEQUENCE [LARGE SCALE GENOMIC DNA]</scope>
    <source>
        <strain evidence="2 3">159R</strain>
    </source>
</reference>
<keyword evidence="3" id="KW-1185">Reference proteome</keyword>
<name>A0A4R1NAI1_9GAMM</name>
<evidence type="ECO:0000259" key="1">
    <source>
        <dbReference type="Pfam" id="PF08980"/>
    </source>
</evidence>
<dbReference type="RefSeq" id="WP_132922579.1">
    <property type="nucleotide sequence ID" value="NZ_CP075169.1"/>
</dbReference>
<dbReference type="Proteomes" id="UP000294555">
    <property type="component" value="Unassembled WGS sequence"/>
</dbReference>
<dbReference type="SUPFAM" id="SSF141099">
    <property type="entry name" value="Atu1913-like"/>
    <property type="match status" value="1"/>
</dbReference>
<evidence type="ECO:0000313" key="2">
    <source>
        <dbReference type="EMBL" id="TCL03737.1"/>
    </source>
</evidence>
<evidence type="ECO:0000313" key="3">
    <source>
        <dbReference type="Proteomes" id="UP000294555"/>
    </source>
</evidence>
<dbReference type="InterPro" id="IPR036488">
    <property type="entry name" value="DUF1883-like_sf"/>
</dbReference>
<dbReference type="Pfam" id="PF08980">
    <property type="entry name" value="DUF1883"/>
    <property type="match status" value="1"/>
</dbReference>
<feature type="domain" description="DUF1883" evidence="1">
    <location>
        <begin position="9"/>
        <end position="75"/>
    </location>
</feature>
<organism evidence="2 3">
    <name type="scientific">Sodalis ligni</name>
    <dbReference type="NCBI Taxonomy" id="2697027"/>
    <lineage>
        <taxon>Bacteria</taxon>
        <taxon>Pseudomonadati</taxon>
        <taxon>Pseudomonadota</taxon>
        <taxon>Gammaproteobacteria</taxon>
        <taxon>Enterobacterales</taxon>
        <taxon>Bruguierivoracaceae</taxon>
        <taxon>Sodalis</taxon>
    </lineage>
</organism>
<sequence>MSVIRTRLKLFGGDTVVVHCSEKCNIHLLCENQQQDAQKSLGFGDVMGVSGRATAYLGVPYSGLWSVVIDAKSESPEHSVSYLPA</sequence>
<dbReference type="Gene3D" id="4.10.1210.10">
    <property type="entry name" value="Atu1913-like"/>
    <property type="match status" value="1"/>
</dbReference>
<dbReference type="EMBL" id="SJOI01000001">
    <property type="protein sequence ID" value="TCL03737.1"/>
    <property type="molecule type" value="Genomic_DNA"/>
</dbReference>
<dbReference type="InterPro" id="IPR015073">
    <property type="entry name" value="DUF1883"/>
</dbReference>
<protein>
    <submittedName>
        <fullName evidence="2">Uncharacterized protein DUF1883</fullName>
    </submittedName>
</protein>
<accession>A0A4R1NAI1</accession>
<comment type="caution">
    <text evidence="2">The sequence shown here is derived from an EMBL/GenBank/DDBJ whole genome shotgun (WGS) entry which is preliminary data.</text>
</comment>
<gene>
    <name evidence="2" type="ORF">EZJ58_1820</name>
</gene>
<dbReference type="OrthoDB" id="9142262at2"/>